<sequence>MSIGMDSLELGSSNNLSVGDFFNHVFNFDSENKANMLNLVQYILIGIIPVILTLKAIKQYVPEEDEEKGNLEISIEVSLQLFAIFFSIWFIDRMIRYFPTYAGVSYHKFNELNFVLPLLIILVTMQTKLGAKINILSERIMDLWNGNMSSQAGYANQGAHRAGQQGGNAGIHQNSRADVLDNVMIAPPPQQMPQQNNISMIDSLPNMVDSGGGGGGEPGLSSFQNQAINNSFLDSMEPMAANGAFGDGFGSSF</sequence>
<dbReference type="Proteomes" id="UP000204225">
    <property type="component" value="Segment"/>
</dbReference>
<name>A0AC59EXI1_9VIRU</name>
<keyword evidence="2" id="KW-1185">Reference proteome</keyword>
<reference evidence="1 2" key="1">
    <citation type="journal article" date="2013" name="Proc. Natl. Acad. Sci. U.S.A.">
        <title>Genome of Phaeocystis globosa virus PgV-16T highlights the common ancestry of the largest known DNA viruses infecting eukaryotes.</title>
        <authorList>
            <person name="Santini S."/>
            <person name="Jeudy S."/>
            <person name="Bartoli J."/>
            <person name="Poirot O."/>
            <person name="Lescot M."/>
            <person name="Abergel C."/>
            <person name="Barbe V."/>
            <person name="Wommack K.E."/>
            <person name="Noordeloos A.A."/>
            <person name="Brussaard C.P."/>
            <person name="Claverie J.M."/>
        </authorList>
    </citation>
    <scope>NUCLEOTIDE SEQUENCE [LARGE SCALE GENOMIC DNA]</scope>
    <source>
        <strain evidence="1 2">16T</strain>
    </source>
</reference>
<proteinExistence type="predicted"/>
<dbReference type="EMBL" id="KC662249">
    <property type="protein sequence ID" value="AGM15647.1"/>
    <property type="molecule type" value="Genomic_DNA"/>
</dbReference>
<protein>
    <submittedName>
        <fullName evidence="1">Uncharacterized protein</fullName>
    </submittedName>
</protein>
<evidence type="ECO:0000313" key="2">
    <source>
        <dbReference type="Proteomes" id="UP000204225"/>
    </source>
</evidence>
<accession>A0AC59EXI1</accession>
<evidence type="ECO:0000313" key="1">
    <source>
        <dbReference type="EMBL" id="AGM15647.1"/>
    </source>
</evidence>
<organism evidence="1 2">
    <name type="scientific">Phaeocystis globosa virus PgV-16T</name>
    <dbReference type="NCBI Taxonomy" id="3071227"/>
    <lineage>
        <taxon>Viruses</taxon>
        <taxon>Varidnaviria</taxon>
        <taxon>Bamfordvirae</taxon>
        <taxon>Nucleocytoviricota</taxon>
        <taxon>Megaviricetes</taxon>
        <taxon>Imitervirales</taxon>
        <taxon>Mesomimiviridae</taxon>
        <taxon>Tethysvirus</taxon>
        <taxon>Tethysvirus hollandense</taxon>
    </lineage>
</organism>
<gene>
    <name evidence="1" type="ORF">PGCG_00336</name>
</gene>